<evidence type="ECO:0000313" key="2">
    <source>
        <dbReference type="EMBL" id="MDN4608801.1"/>
    </source>
</evidence>
<protein>
    <recommendedName>
        <fullName evidence="4">Transporter</fullName>
    </recommendedName>
</protein>
<name>A0ABT8JUF0_9BACL</name>
<sequence>MSNSRENELWYPKLPEGYTGGANNMNGNGMDGWMPGAGMSNYGMGGMPGAGMSNYGMDGMPWMGMPNYGQDWGYGGGNMDYTAQRFGPPGFPPGQGGFPGGGFPGQGGPGFPGGGFPGGGFPGQGGPSFPGGGFPGQGGGHQAPTAPPPSYTPAYPSASLLRVDPGAIRGCLFRYTFIWTSRRNGFWYFPTFVGRTSVAGYRWNPNRRRWQYFGIDLNRIDQFTCF</sequence>
<comment type="caution">
    <text evidence="2">The sequence shown here is derived from an EMBL/GenBank/DDBJ whole genome shotgun (WGS) entry which is preliminary data.</text>
</comment>
<evidence type="ECO:0000313" key="3">
    <source>
        <dbReference type="Proteomes" id="UP001175097"/>
    </source>
</evidence>
<dbReference type="RefSeq" id="WP_301245146.1">
    <property type="nucleotide sequence ID" value="NZ_JAROCC010000014.1"/>
</dbReference>
<evidence type="ECO:0008006" key="4">
    <source>
        <dbReference type="Google" id="ProtNLM"/>
    </source>
</evidence>
<dbReference type="Proteomes" id="UP001175097">
    <property type="component" value="Unassembled WGS sequence"/>
</dbReference>
<accession>A0ABT8JUF0</accession>
<evidence type="ECO:0000256" key="1">
    <source>
        <dbReference type="SAM" id="MobiDB-lite"/>
    </source>
</evidence>
<reference evidence="2" key="1">
    <citation type="submission" date="2023-03" db="EMBL/GenBank/DDBJ databases">
        <title>MT1 and MT2 Draft Genomes of Novel Species.</title>
        <authorList>
            <person name="Venkateswaran K."/>
        </authorList>
    </citation>
    <scope>NUCLEOTIDE SEQUENCE</scope>
    <source>
        <strain evidence="2">F6_3S_P_2</strain>
    </source>
</reference>
<keyword evidence="3" id="KW-1185">Reference proteome</keyword>
<feature type="compositionally biased region" description="Gly residues" evidence="1">
    <location>
        <begin position="93"/>
        <end position="141"/>
    </location>
</feature>
<gene>
    <name evidence="2" type="ORF">P5G49_15175</name>
</gene>
<proteinExistence type="predicted"/>
<organism evidence="2 3">
    <name type="scientific">Sporosarcina highlanderae</name>
    <dbReference type="NCBI Taxonomy" id="3035916"/>
    <lineage>
        <taxon>Bacteria</taxon>
        <taxon>Bacillati</taxon>
        <taxon>Bacillota</taxon>
        <taxon>Bacilli</taxon>
        <taxon>Bacillales</taxon>
        <taxon>Caryophanaceae</taxon>
        <taxon>Sporosarcina</taxon>
    </lineage>
</organism>
<feature type="region of interest" description="Disordered" evidence="1">
    <location>
        <begin position="92"/>
        <end position="151"/>
    </location>
</feature>
<dbReference type="EMBL" id="JAROCC010000014">
    <property type="protein sequence ID" value="MDN4608801.1"/>
    <property type="molecule type" value="Genomic_DNA"/>
</dbReference>